<keyword evidence="2 4" id="KW-0808">Transferase</keyword>
<name>A0A2S7STK4_9BACT</name>
<dbReference type="PROSITE" id="PS50926">
    <property type="entry name" value="TRAM"/>
    <property type="match status" value="1"/>
</dbReference>
<dbReference type="PROSITE" id="PS01231">
    <property type="entry name" value="TRMA_2"/>
    <property type="match status" value="1"/>
</dbReference>
<dbReference type="Pfam" id="PF05958">
    <property type="entry name" value="tRNA_U5-meth_tr"/>
    <property type="match status" value="1"/>
</dbReference>
<dbReference type="SUPFAM" id="SSF50249">
    <property type="entry name" value="Nucleic acid-binding proteins"/>
    <property type="match status" value="1"/>
</dbReference>
<organism evidence="7 8">
    <name type="scientific">Flavipsychrobacter stenotrophus</name>
    <dbReference type="NCBI Taxonomy" id="2077091"/>
    <lineage>
        <taxon>Bacteria</taxon>
        <taxon>Pseudomonadati</taxon>
        <taxon>Bacteroidota</taxon>
        <taxon>Chitinophagia</taxon>
        <taxon>Chitinophagales</taxon>
        <taxon>Chitinophagaceae</taxon>
        <taxon>Flavipsychrobacter</taxon>
    </lineage>
</organism>
<accession>A0A2S7STK4</accession>
<dbReference type="InterPro" id="IPR012340">
    <property type="entry name" value="NA-bd_OB-fold"/>
</dbReference>
<dbReference type="FunFam" id="2.40.50.1070:FF:000003">
    <property type="entry name" value="23S rRNA (Uracil-5-)-methyltransferase RumA"/>
    <property type="match status" value="1"/>
</dbReference>
<evidence type="ECO:0000256" key="2">
    <source>
        <dbReference type="ARBA" id="ARBA00022679"/>
    </source>
</evidence>
<evidence type="ECO:0000313" key="7">
    <source>
        <dbReference type="EMBL" id="PQJ09951.1"/>
    </source>
</evidence>
<dbReference type="AlphaFoldDB" id="A0A2S7STK4"/>
<dbReference type="Gene3D" id="2.40.50.1070">
    <property type="match status" value="1"/>
</dbReference>
<feature type="active site" evidence="5">
    <location>
        <position position="429"/>
    </location>
</feature>
<dbReference type="PROSITE" id="PS51687">
    <property type="entry name" value="SAM_MT_RNA_M5U"/>
    <property type="match status" value="1"/>
</dbReference>
<dbReference type="PANTHER" id="PTHR11061">
    <property type="entry name" value="RNA M5U METHYLTRANSFERASE"/>
    <property type="match status" value="1"/>
</dbReference>
<dbReference type="PANTHER" id="PTHR11061:SF30">
    <property type="entry name" value="TRNA (URACIL(54)-C(5))-METHYLTRANSFERASE"/>
    <property type="match status" value="1"/>
</dbReference>
<evidence type="ECO:0000256" key="5">
    <source>
        <dbReference type="PROSITE-ProRule" id="PRU10015"/>
    </source>
</evidence>
<dbReference type="SUPFAM" id="SSF53335">
    <property type="entry name" value="S-adenosyl-L-methionine-dependent methyltransferases"/>
    <property type="match status" value="1"/>
</dbReference>
<dbReference type="InterPro" id="IPR029063">
    <property type="entry name" value="SAM-dependent_MTases_sf"/>
</dbReference>
<evidence type="ECO:0000259" key="6">
    <source>
        <dbReference type="PROSITE" id="PS50926"/>
    </source>
</evidence>
<proteinExistence type="inferred from homology"/>
<dbReference type="NCBIfam" id="TIGR00479">
    <property type="entry name" value="rumA"/>
    <property type="match status" value="1"/>
</dbReference>
<dbReference type="CDD" id="cd02440">
    <property type="entry name" value="AdoMet_MTases"/>
    <property type="match status" value="1"/>
</dbReference>
<feature type="domain" description="TRAM" evidence="6">
    <location>
        <begin position="5"/>
        <end position="64"/>
    </location>
</feature>
<evidence type="ECO:0000256" key="1">
    <source>
        <dbReference type="ARBA" id="ARBA00022603"/>
    </source>
</evidence>
<evidence type="ECO:0000313" key="8">
    <source>
        <dbReference type="Proteomes" id="UP000239872"/>
    </source>
</evidence>
<dbReference type="InterPro" id="IPR030390">
    <property type="entry name" value="MeTrfase_TrmA_AS"/>
</dbReference>
<dbReference type="RefSeq" id="WP_105039960.1">
    <property type="nucleotide sequence ID" value="NZ_PPSL01000004.1"/>
</dbReference>
<feature type="binding site" evidence="4">
    <location>
        <position position="402"/>
    </location>
    <ligand>
        <name>S-adenosyl-L-methionine</name>
        <dbReference type="ChEBI" id="CHEBI:59789"/>
    </ligand>
</feature>
<dbReference type="GO" id="GO:0070475">
    <property type="term" value="P:rRNA base methylation"/>
    <property type="evidence" value="ECO:0007669"/>
    <property type="project" value="TreeGrafter"/>
</dbReference>
<dbReference type="FunFam" id="3.40.50.150:FF:000009">
    <property type="entry name" value="23S rRNA (Uracil(1939)-C(5))-methyltransferase RlmD"/>
    <property type="match status" value="1"/>
</dbReference>
<dbReference type="Proteomes" id="UP000239872">
    <property type="component" value="Unassembled WGS sequence"/>
</dbReference>
<dbReference type="EMBL" id="PPSL01000004">
    <property type="protein sequence ID" value="PQJ09951.1"/>
    <property type="molecule type" value="Genomic_DNA"/>
</dbReference>
<dbReference type="Pfam" id="PF01938">
    <property type="entry name" value="TRAM"/>
    <property type="match status" value="1"/>
</dbReference>
<keyword evidence="3 4" id="KW-0949">S-adenosyl-L-methionine</keyword>
<feature type="binding site" evidence="4">
    <location>
        <position position="303"/>
    </location>
    <ligand>
        <name>S-adenosyl-L-methionine</name>
        <dbReference type="ChEBI" id="CHEBI:59789"/>
    </ligand>
</feature>
<dbReference type="PROSITE" id="PS01230">
    <property type="entry name" value="TRMA_1"/>
    <property type="match status" value="1"/>
</dbReference>
<dbReference type="OrthoDB" id="9804590at2"/>
<reference evidence="7 8" key="1">
    <citation type="submission" date="2018-01" db="EMBL/GenBank/DDBJ databases">
        <title>A novel member of the phylum Bacteroidetes isolated from glacier ice.</title>
        <authorList>
            <person name="Liu Q."/>
            <person name="Xin Y.-H."/>
        </authorList>
    </citation>
    <scope>NUCLEOTIDE SEQUENCE [LARGE SCALE GENOMIC DNA]</scope>
    <source>
        <strain evidence="7 8">RB1R16</strain>
    </source>
</reference>
<keyword evidence="1 4" id="KW-0489">Methyltransferase</keyword>
<gene>
    <name evidence="7" type="ORF">CJD36_014720</name>
</gene>
<dbReference type="InterPro" id="IPR010280">
    <property type="entry name" value="U5_MeTrfase_fam"/>
</dbReference>
<evidence type="ECO:0000256" key="3">
    <source>
        <dbReference type="ARBA" id="ARBA00022691"/>
    </source>
</evidence>
<dbReference type="Gene3D" id="3.40.50.150">
    <property type="entry name" value="Vaccinia Virus protein VP39"/>
    <property type="match status" value="1"/>
</dbReference>
<feature type="binding site" evidence="4">
    <location>
        <position position="332"/>
    </location>
    <ligand>
        <name>S-adenosyl-L-methionine</name>
        <dbReference type="ChEBI" id="CHEBI:59789"/>
    </ligand>
</feature>
<comment type="similarity">
    <text evidence="4">Belongs to the class I-like SAM-binding methyltransferase superfamily. RNA M5U methyltransferase family.</text>
</comment>
<dbReference type="InterPro" id="IPR030391">
    <property type="entry name" value="MeTrfase_TrmA_CS"/>
</dbReference>
<keyword evidence="8" id="KW-1185">Reference proteome</keyword>
<feature type="binding site" evidence="4">
    <location>
        <position position="353"/>
    </location>
    <ligand>
        <name>S-adenosyl-L-methionine</name>
        <dbReference type="ChEBI" id="CHEBI:59789"/>
    </ligand>
</feature>
<dbReference type="InterPro" id="IPR002792">
    <property type="entry name" value="TRAM_dom"/>
</dbReference>
<dbReference type="Gene3D" id="2.40.50.140">
    <property type="entry name" value="Nucleic acid-binding proteins"/>
    <property type="match status" value="1"/>
</dbReference>
<evidence type="ECO:0000256" key="4">
    <source>
        <dbReference type="PROSITE-ProRule" id="PRU01024"/>
    </source>
</evidence>
<sequence>MSRNKKRTPPLENITIDAYAAEGKSIAHLDDGKVLFVENVVPGDVINAIVTKDKKSWAQGRMTKLVKPSELRVEPFCQHFGVCGGCKWQMLPYAQQLKYKQQQVEDQLTRIGQVELPEIQLIVGSPHERYYRNKLEFTFSSKRYRTFEEIGERTEEFAPEPALGFHAPGLFDKVVEVHTCYLQHEPTNILLNVLRNYSKAHNLSYYDIKGHKGWLRNVIIRVTTTNEVLVNLVINNEDKEQRIAILDHMLANIPGITSLHYTINGKMNDTIYDQEVVCYSGKPWIEEKLEDFRFKISPKSFFQTNTYQAEALYRITREFAGLTGNEVLYDLYCGTGSIGIFCSKGAKKVIGIEAVADAVKDAYENAALNGLEHCQFYAGDVSDICTDAFFAEHGKPDVIITDPPRAGMHEKLVQQILKMRAPKVVYVSCNPATQARDLQLLDSAYRITRLQPVDMFPHTHHIENVALLELRAEGDLPLSKRMKAEEVEVADEEENEG</sequence>
<dbReference type="GO" id="GO:0070041">
    <property type="term" value="F:rRNA (uridine-C5-)-methyltransferase activity"/>
    <property type="evidence" value="ECO:0007669"/>
    <property type="project" value="TreeGrafter"/>
</dbReference>
<comment type="caution">
    <text evidence="7">The sequence shown here is derived from an EMBL/GenBank/DDBJ whole genome shotgun (WGS) entry which is preliminary data.</text>
</comment>
<feature type="active site" description="Nucleophile" evidence="4">
    <location>
        <position position="429"/>
    </location>
</feature>
<protein>
    <submittedName>
        <fullName evidence="7">23S rRNA (Uracil(1939)-C(5))-methyltransferase RlmD</fullName>
    </submittedName>
</protein>